<reference evidence="3 4" key="1">
    <citation type="submission" date="2019-01" db="EMBL/GenBank/DDBJ databases">
        <title>Nocardioides guangzhouensis sp. nov., an actinobacterium isolated from soil.</title>
        <authorList>
            <person name="Fu Y."/>
            <person name="Cai Y."/>
            <person name="Lin Z."/>
            <person name="Chen P."/>
        </authorList>
    </citation>
    <scope>NUCLEOTIDE SEQUENCE [LARGE SCALE GENOMIC DNA]</scope>
    <source>
        <strain evidence="3 4">NBRC 105384</strain>
    </source>
</reference>
<feature type="compositionally biased region" description="Low complexity" evidence="1">
    <location>
        <begin position="201"/>
        <end position="218"/>
    </location>
</feature>
<accession>A0A4Q5J363</accession>
<feature type="compositionally biased region" description="Polar residues" evidence="1">
    <location>
        <begin position="1"/>
        <end position="19"/>
    </location>
</feature>
<feature type="region of interest" description="Disordered" evidence="1">
    <location>
        <begin position="1"/>
        <end position="33"/>
    </location>
</feature>
<comment type="caution">
    <text evidence="3">The sequence shown here is derived from an EMBL/GenBank/DDBJ whole genome shotgun (WGS) entry which is preliminary data.</text>
</comment>
<proteinExistence type="predicted"/>
<protein>
    <submittedName>
        <fullName evidence="3">Uncharacterized protein</fullName>
    </submittedName>
</protein>
<sequence>MTQEAAPGTTSTPVPTQRTVQHELPTDQVSAGEQVRSVEPVAFDRLLSVAVLTPAQASLLAVQLIEAARLDGAGNGSSPAGTRLAGVTLTPAGEIGVTRSAAGAGTTVTELIEQLLDSARRLPAHPKPDQLVLLRSLEEAAADPLLDPEARARALEGALVDTLGPGARQRLTRQLAALVAAFGHVAPGVLVGAEKRPAPGPVRSAAPARSAADLNRAAPPRPPASHAGRRSRVLLRRRTKGRAVLVALVLAAVLAVGGYVVLNGPGSDFAGSLGREDNPAAPDTTAPDQPSGKPPQKPDRDRAQAVASVAPRQAGPVTGVVLQSAGSCRPGSLCPVTVTVHFRPASISRTVGWKVGAARVCRPGITWSGPVTVTAQPGWTTVYASSSVRVPKGRRLALTALTTTPARAQSRPVPVAGASLQC</sequence>
<feature type="compositionally biased region" description="Low complexity" evidence="1">
    <location>
        <begin position="279"/>
        <end position="288"/>
    </location>
</feature>
<keyword evidence="2" id="KW-0812">Transmembrane</keyword>
<evidence type="ECO:0000256" key="1">
    <source>
        <dbReference type="SAM" id="MobiDB-lite"/>
    </source>
</evidence>
<keyword evidence="2" id="KW-1133">Transmembrane helix</keyword>
<organism evidence="3 4">
    <name type="scientific">Nocardioides iriomotensis</name>
    <dbReference type="NCBI Taxonomy" id="715784"/>
    <lineage>
        <taxon>Bacteria</taxon>
        <taxon>Bacillati</taxon>
        <taxon>Actinomycetota</taxon>
        <taxon>Actinomycetes</taxon>
        <taxon>Propionibacteriales</taxon>
        <taxon>Nocardioidaceae</taxon>
        <taxon>Nocardioides</taxon>
    </lineage>
</organism>
<dbReference type="Proteomes" id="UP000291189">
    <property type="component" value="Unassembled WGS sequence"/>
</dbReference>
<dbReference type="RefSeq" id="WP_129987382.1">
    <property type="nucleotide sequence ID" value="NZ_SDPU01000022.1"/>
</dbReference>
<feature type="transmembrane region" description="Helical" evidence="2">
    <location>
        <begin position="243"/>
        <end position="262"/>
    </location>
</feature>
<dbReference type="EMBL" id="SDPU01000022">
    <property type="protein sequence ID" value="RYU11795.1"/>
    <property type="molecule type" value="Genomic_DNA"/>
</dbReference>
<dbReference type="OrthoDB" id="3781875at2"/>
<dbReference type="AlphaFoldDB" id="A0A4Q5J363"/>
<keyword evidence="4" id="KW-1185">Reference proteome</keyword>
<feature type="region of interest" description="Disordered" evidence="1">
    <location>
        <begin position="270"/>
        <end position="310"/>
    </location>
</feature>
<keyword evidence="2" id="KW-0472">Membrane</keyword>
<feature type="region of interest" description="Disordered" evidence="1">
    <location>
        <begin position="193"/>
        <end position="234"/>
    </location>
</feature>
<evidence type="ECO:0000313" key="4">
    <source>
        <dbReference type="Proteomes" id="UP000291189"/>
    </source>
</evidence>
<name>A0A4Q5J363_9ACTN</name>
<evidence type="ECO:0000256" key="2">
    <source>
        <dbReference type="SAM" id="Phobius"/>
    </source>
</evidence>
<gene>
    <name evidence="3" type="ORF">ETU37_11010</name>
</gene>
<evidence type="ECO:0000313" key="3">
    <source>
        <dbReference type="EMBL" id="RYU11795.1"/>
    </source>
</evidence>